<dbReference type="EMBL" id="JQZV01000006">
    <property type="protein sequence ID" value="KGN92960.1"/>
    <property type="molecule type" value="Genomic_DNA"/>
</dbReference>
<dbReference type="CDD" id="cd05254">
    <property type="entry name" value="dTDP_HR_like_SDR_e"/>
    <property type="match status" value="1"/>
</dbReference>
<reference evidence="8 9" key="1">
    <citation type="submission" date="2014-08" db="EMBL/GenBank/DDBJ databases">
        <title>Porphyromonas canoris strain:OH2762 Genome sequencing.</title>
        <authorList>
            <person name="Wallis C."/>
            <person name="Deusch O."/>
            <person name="O'Flynn C."/>
            <person name="Davis I."/>
            <person name="Jospin G."/>
            <person name="Darling A.E."/>
            <person name="Coil D.A."/>
            <person name="Alexiev A."/>
            <person name="Horsfall A."/>
            <person name="Kirkwood N."/>
            <person name="Harris S."/>
            <person name="Eisen J.A."/>
        </authorList>
    </citation>
    <scope>NUCLEOTIDE SEQUENCE [LARGE SCALE GENOMIC DNA]</scope>
    <source>
        <strain evidence="9">COT-108 OH2762</strain>
    </source>
</reference>
<comment type="catalytic activity">
    <reaction evidence="5">
        <text>dTDP-beta-L-rhamnose + NADP(+) = dTDP-4-dehydro-beta-L-rhamnose + NADPH + H(+)</text>
        <dbReference type="Rhea" id="RHEA:21796"/>
        <dbReference type="ChEBI" id="CHEBI:15378"/>
        <dbReference type="ChEBI" id="CHEBI:57510"/>
        <dbReference type="ChEBI" id="CHEBI:57783"/>
        <dbReference type="ChEBI" id="CHEBI:58349"/>
        <dbReference type="ChEBI" id="CHEBI:62830"/>
        <dbReference type="EC" id="1.1.1.133"/>
    </reaction>
</comment>
<keyword evidence="6" id="KW-0560">Oxidoreductase</keyword>
<gene>
    <name evidence="8" type="ORF">HQ43_03565</name>
</gene>
<dbReference type="InterPro" id="IPR036291">
    <property type="entry name" value="NAD(P)-bd_dom_sf"/>
</dbReference>
<proteinExistence type="inferred from homology"/>
<comment type="similarity">
    <text evidence="2 6">Belongs to the dTDP-4-dehydrorhamnose reductase family.</text>
</comment>
<dbReference type="Gene3D" id="3.40.50.720">
    <property type="entry name" value="NAD(P)-binding Rossmann-like Domain"/>
    <property type="match status" value="1"/>
</dbReference>
<dbReference type="Gene3D" id="3.90.25.10">
    <property type="entry name" value="UDP-galactose 4-epimerase, domain 1"/>
    <property type="match status" value="1"/>
</dbReference>
<evidence type="ECO:0000313" key="8">
    <source>
        <dbReference type="EMBL" id="KGN92960.1"/>
    </source>
</evidence>
<evidence type="ECO:0000313" key="9">
    <source>
        <dbReference type="Proteomes" id="UP000030101"/>
    </source>
</evidence>
<evidence type="ECO:0000259" key="7">
    <source>
        <dbReference type="Pfam" id="PF04321"/>
    </source>
</evidence>
<comment type="function">
    <text evidence="6">Catalyzes the reduction of dTDP-6-deoxy-L-lyxo-4-hexulose to yield dTDP-L-rhamnose.</text>
</comment>
<dbReference type="PANTHER" id="PTHR10491">
    <property type="entry name" value="DTDP-4-DEHYDRORHAMNOSE REDUCTASE"/>
    <property type="match status" value="1"/>
</dbReference>
<dbReference type="EC" id="1.1.1.133" evidence="3 6"/>
<comment type="pathway">
    <text evidence="1 6">Carbohydrate biosynthesis; dTDP-L-rhamnose biosynthesis.</text>
</comment>
<evidence type="ECO:0000256" key="6">
    <source>
        <dbReference type="RuleBase" id="RU364082"/>
    </source>
</evidence>
<dbReference type="Proteomes" id="UP000030101">
    <property type="component" value="Unassembled WGS sequence"/>
</dbReference>
<evidence type="ECO:0000256" key="4">
    <source>
        <dbReference type="ARBA" id="ARBA00017099"/>
    </source>
</evidence>
<evidence type="ECO:0000256" key="1">
    <source>
        <dbReference type="ARBA" id="ARBA00004781"/>
    </source>
</evidence>
<organism evidence="8 9">
    <name type="scientific">Porphyromonas canoris</name>
    <dbReference type="NCBI Taxonomy" id="36875"/>
    <lineage>
        <taxon>Bacteria</taxon>
        <taxon>Pseudomonadati</taxon>
        <taxon>Bacteroidota</taxon>
        <taxon>Bacteroidia</taxon>
        <taxon>Bacteroidales</taxon>
        <taxon>Porphyromonadaceae</taxon>
        <taxon>Porphyromonas</taxon>
    </lineage>
</organism>
<dbReference type="Pfam" id="PF04321">
    <property type="entry name" value="RmlD_sub_bind"/>
    <property type="match status" value="1"/>
</dbReference>
<comment type="caution">
    <text evidence="8">The sequence shown here is derived from an EMBL/GenBank/DDBJ whole genome shotgun (WGS) entry which is preliminary data.</text>
</comment>
<keyword evidence="9" id="KW-1185">Reference proteome</keyword>
<dbReference type="PANTHER" id="PTHR10491:SF4">
    <property type="entry name" value="METHIONINE ADENOSYLTRANSFERASE 2 SUBUNIT BETA"/>
    <property type="match status" value="1"/>
</dbReference>
<dbReference type="RefSeq" id="WP_036789662.1">
    <property type="nucleotide sequence ID" value="NZ_JQZV01000006.1"/>
</dbReference>
<dbReference type="NCBIfam" id="TIGR01214">
    <property type="entry name" value="rmlD"/>
    <property type="match status" value="1"/>
</dbReference>
<feature type="domain" description="RmlD-like substrate binding" evidence="7">
    <location>
        <begin position="8"/>
        <end position="297"/>
    </location>
</feature>
<dbReference type="InterPro" id="IPR005913">
    <property type="entry name" value="dTDP_dehydrorham_reduct"/>
</dbReference>
<evidence type="ECO:0000256" key="3">
    <source>
        <dbReference type="ARBA" id="ARBA00012929"/>
    </source>
</evidence>
<dbReference type="SUPFAM" id="SSF51735">
    <property type="entry name" value="NAD(P)-binding Rossmann-fold domains"/>
    <property type="match status" value="1"/>
</dbReference>
<protein>
    <recommendedName>
        <fullName evidence="4 6">dTDP-4-dehydrorhamnose reductase</fullName>
        <ecNumber evidence="3 6">1.1.1.133</ecNumber>
    </recommendedName>
</protein>
<name>A0ABR4XMC3_9PORP</name>
<dbReference type="InterPro" id="IPR029903">
    <property type="entry name" value="RmlD-like-bd"/>
</dbReference>
<evidence type="ECO:0000256" key="2">
    <source>
        <dbReference type="ARBA" id="ARBA00010944"/>
    </source>
</evidence>
<accession>A0ABR4XMC3</accession>
<sequence>MSRIKKKMRVWLTGAAGQLGNAIMRNYSPNDEIEWLPTTRDQIELSDRANVQRFFDLYKPDVILNAAAFTSVDAAENNPDELRRINYEVPKFLAELCHNKGKILMHISTDHVFGGGEPVSSPLKEEDPAAPCNAYGKSKHEGEVAVQESCPRSYVIRTSWLYSAYGNNFYTKIRRVALSQGELRLVTDEVGSPTSALNLADVIIRILLRIKSKEGKIPFGLYHFADRGAVSRYDFARAILDLDPKTASLSMEKCLQKDYDTVAVRPLYSVLDTSKIEAILPDSVHDWKSSLEQVYNQE</sequence>
<evidence type="ECO:0000256" key="5">
    <source>
        <dbReference type="ARBA" id="ARBA00048200"/>
    </source>
</evidence>
<keyword evidence="6" id="KW-0521">NADP</keyword>